<evidence type="ECO:0000313" key="1">
    <source>
        <dbReference type="EMBL" id="CAG1863242.1"/>
    </source>
</evidence>
<evidence type="ECO:0000313" key="2">
    <source>
        <dbReference type="EnsemblPlants" id="Ma11_p01540.1"/>
    </source>
</evidence>
<reference evidence="2" key="2">
    <citation type="submission" date="2021-05" db="UniProtKB">
        <authorList>
            <consortium name="EnsemblPlants"/>
        </authorList>
    </citation>
    <scope>IDENTIFICATION</scope>
    <source>
        <strain evidence="2">subsp. malaccensis</strain>
    </source>
</reference>
<protein>
    <submittedName>
        <fullName evidence="1">(wild Malaysian banana) hypothetical protein</fullName>
    </submittedName>
</protein>
<dbReference type="Proteomes" id="UP000012960">
    <property type="component" value="Unplaced"/>
</dbReference>
<dbReference type="InParanoid" id="A0A804L326"/>
<dbReference type="Gramene" id="Ma11_t01540.1">
    <property type="protein sequence ID" value="Ma11_p01540.1"/>
    <property type="gene ID" value="Ma11_g01540"/>
</dbReference>
<sequence>MLTHYLYQFSFRWEGIITADHRRPRGKSPLIAPVISSQSSLVRIVKMDEQIVSALGEVRNRGSLKLICEKN</sequence>
<reference evidence="1" key="1">
    <citation type="submission" date="2021-03" db="EMBL/GenBank/DDBJ databases">
        <authorList>
            <consortium name="Genoscope - CEA"/>
            <person name="William W."/>
        </authorList>
    </citation>
    <scope>NUCLEOTIDE SEQUENCE</scope>
    <source>
        <strain evidence="1">Doubled-haploid Pahang</strain>
    </source>
</reference>
<gene>
    <name evidence="1" type="ORF">GSMUA_23860.1</name>
</gene>
<dbReference type="EMBL" id="HG996475">
    <property type="protein sequence ID" value="CAG1863242.1"/>
    <property type="molecule type" value="Genomic_DNA"/>
</dbReference>
<accession>A0A804L326</accession>
<dbReference type="EnsemblPlants" id="Ma11_t01540.1">
    <property type="protein sequence ID" value="Ma11_p01540.1"/>
    <property type="gene ID" value="Ma11_g01540"/>
</dbReference>
<dbReference type="AlphaFoldDB" id="A0A804L326"/>
<keyword evidence="3" id="KW-1185">Reference proteome</keyword>
<name>A0A804L326_MUSAM</name>
<organism evidence="2 3">
    <name type="scientific">Musa acuminata subsp. malaccensis</name>
    <name type="common">Wild banana</name>
    <name type="synonym">Musa malaccensis</name>
    <dbReference type="NCBI Taxonomy" id="214687"/>
    <lineage>
        <taxon>Eukaryota</taxon>
        <taxon>Viridiplantae</taxon>
        <taxon>Streptophyta</taxon>
        <taxon>Embryophyta</taxon>
        <taxon>Tracheophyta</taxon>
        <taxon>Spermatophyta</taxon>
        <taxon>Magnoliopsida</taxon>
        <taxon>Liliopsida</taxon>
        <taxon>Zingiberales</taxon>
        <taxon>Musaceae</taxon>
        <taxon>Musa</taxon>
    </lineage>
</organism>
<proteinExistence type="predicted"/>
<evidence type="ECO:0000313" key="3">
    <source>
        <dbReference type="Proteomes" id="UP000012960"/>
    </source>
</evidence>